<comment type="similarity">
    <text evidence="2">Belongs to the chromate ion transporter (CHR) (TC 2.A.51) family.</text>
</comment>
<dbReference type="OrthoDB" id="9027281at2"/>
<accession>A0A075LPW6</accession>
<sequence length="184" mass="20143">MIYWQLFMAFFRVGILGYGGGPSSIPLVEKEVVKQYKWMDDEEFGNTLALGNSLPGPIATKLAGYIGYRVGGFIGMVSALIATVIPTVVLLIVLFYFVDALSDQPWLSGMTTAVIPVVGVMLAVMTLDFLKKSRNGLSSWQIVALLAASVVLIELLHIHPAFLILALLLFALVKPEKRKEEEKA</sequence>
<dbReference type="PANTHER" id="PTHR43663:SF1">
    <property type="entry name" value="CHROMATE TRANSPORTER"/>
    <property type="match status" value="1"/>
</dbReference>
<keyword evidence="3" id="KW-1003">Cell membrane</keyword>
<evidence type="ECO:0000256" key="6">
    <source>
        <dbReference type="ARBA" id="ARBA00023136"/>
    </source>
</evidence>
<gene>
    <name evidence="8" type="ORF">GZ22_16185</name>
</gene>
<dbReference type="RefSeq" id="WP_038564441.1">
    <property type="nucleotide sequence ID" value="NZ_CP008876.1"/>
</dbReference>
<evidence type="ECO:0000256" key="4">
    <source>
        <dbReference type="ARBA" id="ARBA00022692"/>
    </source>
</evidence>
<protein>
    <submittedName>
        <fullName evidence="8">Chromate transporter</fullName>
    </submittedName>
</protein>
<feature type="transmembrane region" description="Helical" evidence="7">
    <location>
        <begin position="110"/>
        <end position="130"/>
    </location>
</feature>
<dbReference type="InterPro" id="IPR052518">
    <property type="entry name" value="CHR_Transporter"/>
</dbReference>
<dbReference type="GO" id="GO:0015109">
    <property type="term" value="F:chromate transmembrane transporter activity"/>
    <property type="evidence" value="ECO:0007669"/>
    <property type="project" value="InterPro"/>
</dbReference>
<dbReference type="EMBL" id="CP008876">
    <property type="protein sequence ID" value="AIF68017.1"/>
    <property type="molecule type" value="Genomic_DNA"/>
</dbReference>
<dbReference type="PANTHER" id="PTHR43663">
    <property type="entry name" value="CHROMATE TRANSPORT PROTEIN-RELATED"/>
    <property type="match status" value="1"/>
</dbReference>
<dbReference type="GO" id="GO:0005886">
    <property type="term" value="C:plasma membrane"/>
    <property type="evidence" value="ECO:0007669"/>
    <property type="project" value="UniProtKB-SubCell"/>
</dbReference>
<dbReference type="Pfam" id="PF02417">
    <property type="entry name" value="Chromate_transp"/>
    <property type="match status" value="1"/>
</dbReference>
<comment type="subcellular location">
    <subcellularLocation>
        <location evidence="1">Cell membrane</location>
        <topology evidence="1">Multi-pass membrane protein</topology>
    </subcellularLocation>
</comment>
<proteinExistence type="inferred from homology"/>
<evidence type="ECO:0000256" key="3">
    <source>
        <dbReference type="ARBA" id="ARBA00022475"/>
    </source>
</evidence>
<feature type="transmembrane region" description="Helical" evidence="7">
    <location>
        <begin position="142"/>
        <end position="173"/>
    </location>
</feature>
<organism evidence="8 9">
    <name type="scientific">Terribacillus saccharophilus</name>
    <dbReference type="NCBI Taxonomy" id="361277"/>
    <lineage>
        <taxon>Bacteria</taxon>
        <taxon>Bacillati</taxon>
        <taxon>Bacillota</taxon>
        <taxon>Bacilli</taxon>
        <taxon>Bacillales</taxon>
        <taxon>Bacillaceae</taxon>
        <taxon>Terribacillus</taxon>
    </lineage>
</organism>
<dbReference type="GeneID" id="34223329"/>
<evidence type="ECO:0000256" key="7">
    <source>
        <dbReference type="SAM" id="Phobius"/>
    </source>
</evidence>
<evidence type="ECO:0000256" key="2">
    <source>
        <dbReference type="ARBA" id="ARBA00005262"/>
    </source>
</evidence>
<reference evidence="8 9" key="1">
    <citation type="submission" date="2014-07" db="EMBL/GenBank/DDBJ databases">
        <title>Complete genome sequence of a moderately halophilic bacterium Terribacillus aidingensis MP602, isolated from Cryptomeria fortunei in Tianmu mountain in China.</title>
        <authorList>
            <person name="Wang Y."/>
            <person name="Lu P."/>
            <person name="Zhang L."/>
        </authorList>
    </citation>
    <scope>NUCLEOTIDE SEQUENCE [LARGE SCALE GENOMIC DNA]</scope>
    <source>
        <strain evidence="8 9">MP602</strain>
    </source>
</reference>
<evidence type="ECO:0000256" key="1">
    <source>
        <dbReference type="ARBA" id="ARBA00004651"/>
    </source>
</evidence>
<dbReference type="KEGG" id="tap:GZ22_16185"/>
<feature type="transmembrane region" description="Helical" evidence="7">
    <location>
        <begin position="70"/>
        <end position="98"/>
    </location>
</feature>
<evidence type="ECO:0000313" key="9">
    <source>
        <dbReference type="Proteomes" id="UP000027980"/>
    </source>
</evidence>
<keyword evidence="6 7" id="KW-0472">Membrane</keyword>
<keyword evidence="5 7" id="KW-1133">Transmembrane helix</keyword>
<dbReference type="HOGENOM" id="CLU_018106_1_2_9"/>
<keyword evidence="4 7" id="KW-0812">Transmembrane</keyword>
<evidence type="ECO:0000313" key="8">
    <source>
        <dbReference type="EMBL" id="AIF68017.1"/>
    </source>
</evidence>
<evidence type="ECO:0000256" key="5">
    <source>
        <dbReference type="ARBA" id="ARBA00022989"/>
    </source>
</evidence>
<name>A0A075LPW6_9BACI</name>
<dbReference type="Proteomes" id="UP000027980">
    <property type="component" value="Chromosome"/>
</dbReference>
<dbReference type="AlphaFoldDB" id="A0A075LPW6"/>
<dbReference type="InterPro" id="IPR003370">
    <property type="entry name" value="Chromate_transpt"/>
</dbReference>